<dbReference type="Gene3D" id="3.40.390.10">
    <property type="entry name" value="Collagenase (Catalytic Domain)"/>
    <property type="match status" value="1"/>
</dbReference>
<evidence type="ECO:0000313" key="1">
    <source>
        <dbReference type="EMBL" id="QID17825.1"/>
    </source>
</evidence>
<keyword evidence="2" id="KW-1185">Reference proteome</keyword>
<dbReference type="SUPFAM" id="SSF55486">
    <property type="entry name" value="Metalloproteases ('zincins'), catalytic domain"/>
    <property type="match status" value="1"/>
</dbReference>
<dbReference type="CDD" id="cd20169">
    <property type="entry name" value="Peptidase_M90_mtfA"/>
    <property type="match status" value="1"/>
</dbReference>
<evidence type="ECO:0000313" key="2">
    <source>
        <dbReference type="Proteomes" id="UP000501991"/>
    </source>
</evidence>
<gene>
    <name evidence="1" type="ORF">G3580_09330</name>
</gene>
<dbReference type="GO" id="GO:0008237">
    <property type="term" value="F:metallopeptidase activity"/>
    <property type="evidence" value="ECO:0007669"/>
    <property type="project" value="InterPro"/>
</dbReference>
<dbReference type="AlphaFoldDB" id="A0A6C1B4M9"/>
<dbReference type="InterPro" id="IPR024079">
    <property type="entry name" value="MetalloPept_cat_dom_sf"/>
</dbReference>
<organism evidence="1 2">
    <name type="scientific">Nitrogeniibacter mangrovi</name>
    <dbReference type="NCBI Taxonomy" id="2016596"/>
    <lineage>
        <taxon>Bacteria</taxon>
        <taxon>Pseudomonadati</taxon>
        <taxon>Pseudomonadota</taxon>
        <taxon>Betaproteobacteria</taxon>
        <taxon>Rhodocyclales</taxon>
        <taxon>Zoogloeaceae</taxon>
        <taxon>Nitrogeniibacter</taxon>
    </lineage>
</organism>
<dbReference type="PANTHER" id="PTHR30164:SF2">
    <property type="entry name" value="PROTEIN MTFA"/>
    <property type="match status" value="1"/>
</dbReference>
<dbReference type="InterPro" id="IPR010384">
    <property type="entry name" value="MtfA_fam"/>
</dbReference>
<dbReference type="PANTHER" id="PTHR30164">
    <property type="entry name" value="MTFA PEPTIDASE"/>
    <property type="match status" value="1"/>
</dbReference>
<accession>A0A6C1B4M9</accession>
<dbReference type="Pfam" id="PF06167">
    <property type="entry name" value="Peptidase_M90"/>
    <property type="match status" value="1"/>
</dbReference>
<reference evidence="1 2" key="1">
    <citation type="submission" date="2020-02" db="EMBL/GenBank/DDBJ databases">
        <title>Nitrogenibacter mangrovi gen. nov., sp. nov. isolated from mangrove sediment, a denitrifying betaproteobacterium.</title>
        <authorList>
            <person name="Liao H."/>
            <person name="Tian Y."/>
        </authorList>
    </citation>
    <scope>NUCLEOTIDE SEQUENCE [LARGE SCALE GENOMIC DNA]</scope>
    <source>
        <strain evidence="1 2">M9-3-2</strain>
    </source>
</reference>
<proteinExistence type="predicted"/>
<dbReference type="InterPro" id="IPR042252">
    <property type="entry name" value="MtfA_N"/>
</dbReference>
<protein>
    <submittedName>
        <fullName evidence="1">Zinc-dependent peptidase</fullName>
    </submittedName>
</protein>
<dbReference type="EMBL" id="CP048836">
    <property type="protein sequence ID" value="QID17825.1"/>
    <property type="molecule type" value="Genomic_DNA"/>
</dbReference>
<dbReference type="GO" id="GO:0005829">
    <property type="term" value="C:cytosol"/>
    <property type="evidence" value="ECO:0007669"/>
    <property type="project" value="TreeGrafter"/>
</dbReference>
<sequence length="258" mass="28136">MFAALRRWLSRTPDARDDDIPAALWARVEAGLPCLHGLPAETRARLRDLARRFLAEKEFHGARGMVLSDEIMLSIALQACLPILRVGLEGYRHWVGIVVYPGDFVVDREVMDEDGVVHNDHHTLLGEAWDGGPVIVSWAPAGGPAGVNVVIHEFAHTLDMLNGAADGFPPLPADMNRHAWAQAFEAAYEDLCARVDHGMPTVLDPYASEHPAEFFAVASEAFFERPDALRDTYPAVYAQLGALFGVDPSSSSVASTTP</sequence>
<dbReference type="Gene3D" id="1.10.472.150">
    <property type="entry name" value="Glucose-regulated metallo-peptidase M90, N-terminal domain"/>
    <property type="match status" value="1"/>
</dbReference>
<dbReference type="GO" id="GO:0004177">
    <property type="term" value="F:aminopeptidase activity"/>
    <property type="evidence" value="ECO:0007669"/>
    <property type="project" value="TreeGrafter"/>
</dbReference>
<dbReference type="KEGG" id="azq:G3580_09330"/>
<dbReference type="Proteomes" id="UP000501991">
    <property type="component" value="Chromosome"/>
</dbReference>
<name>A0A6C1B4M9_9RHOO</name>